<evidence type="ECO:0000256" key="2">
    <source>
        <dbReference type="PROSITE-ProRule" id="PRU00708"/>
    </source>
</evidence>
<evidence type="ECO:0008006" key="5">
    <source>
        <dbReference type="Google" id="ProtNLM"/>
    </source>
</evidence>
<dbReference type="Gene3D" id="1.25.40.10">
    <property type="entry name" value="Tetratricopeptide repeat domain"/>
    <property type="match status" value="4"/>
</dbReference>
<comment type="caution">
    <text evidence="3">The sequence shown here is derived from an EMBL/GenBank/DDBJ whole genome shotgun (WGS) entry which is preliminary data.</text>
</comment>
<keyword evidence="1" id="KW-0677">Repeat</keyword>
<dbReference type="FunFam" id="1.25.40.10:FF:000158">
    <property type="entry name" value="pentatricopeptide repeat-containing protein At2g33680"/>
    <property type="match status" value="1"/>
</dbReference>
<dbReference type="EMBL" id="CM035427">
    <property type="protein sequence ID" value="KAH7306268.1"/>
    <property type="molecule type" value="Genomic_DNA"/>
</dbReference>
<feature type="repeat" description="PPR" evidence="2">
    <location>
        <begin position="115"/>
        <end position="149"/>
    </location>
</feature>
<organism evidence="3 4">
    <name type="scientific">Ceratopteris richardii</name>
    <name type="common">Triangle waterfern</name>
    <dbReference type="NCBI Taxonomy" id="49495"/>
    <lineage>
        <taxon>Eukaryota</taxon>
        <taxon>Viridiplantae</taxon>
        <taxon>Streptophyta</taxon>
        <taxon>Embryophyta</taxon>
        <taxon>Tracheophyta</taxon>
        <taxon>Polypodiopsida</taxon>
        <taxon>Polypodiidae</taxon>
        <taxon>Polypodiales</taxon>
        <taxon>Pteridineae</taxon>
        <taxon>Pteridaceae</taxon>
        <taxon>Parkerioideae</taxon>
        <taxon>Ceratopteris</taxon>
    </lineage>
</organism>
<dbReference type="GO" id="GO:0048731">
    <property type="term" value="P:system development"/>
    <property type="evidence" value="ECO:0007669"/>
    <property type="project" value="UniProtKB-ARBA"/>
</dbReference>
<keyword evidence="4" id="KW-1185">Reference proteome</keyword>
<evidence type="ECO:0000256" key="1">
    <source>
        <dbReference type="ARBA" id="ARBA00022737"/>
    </source>
</evidence>
<feature type="repeat" description="PPR" evidence="2">
    <location>
        <begin position="414"/>
        <end position="448"/>
    </location>
</feature>
<dbReference type="Proteomes" id="UP000825935">
    <property type="component" value="Chromosome 22"/>
</dbReference>
<protein>
    <recommendedName>
        <fullName evidence="5">Pentatricopeptide repeat-containing protein</fullName>
    </recommendedName>
</protein>
<dbReference type="GO" id="GO:0003723">
    <property type="term" value="F:RNA binding"/>
    <property type="evidence" value="ECO:0007669"/>
    <property type="project" value="InterPro"/>
</dbReference>
<reference evidence="3" key="1">
    <citation type="submission" date="2021-08" db="EMBL/GenBank/DDBJ databases">
        <title>WGS assembly of Ceratopteris richardii.</title>
        <authorList>
            <person name="Marchant D.B."/>
            <person name="Chen G."/>
            <person name="Jenkins J."/>
            <person name="Shu S."/>
            <person name="Leebens-Mack J."/>
            <person name="Grimwood J."/>
            <person name="Schmutz J."/>
            <person name="Soltis P."/>
            <person name="Soltis D."/>
            <person name="Chen Z.-H."/>
        </authorList>
    </citation>
    <scope>NUCLEOTIDE SEQUENCE</scope>
    <source>
        <strain evidence="3">Whitten #5841</strain>
        <tissue evidence="3">Leaf</tissue>
    </source>
</reference>
<feature type="repeat" description="PPR" evidence="2">
    <location>
        <begin position="216"/>
        <end position="250"/>
    </location>
</feature>
<dbReference type="PANTHER" id="PTHR47926">
    <property type="entry name" value="PENTATRICOPEPTIDE REPEAT-CONTAINING PROTEIN"/>
    <property type="match status" value="1"/>
</dbReference>
<dbReference type="PROSITE" id="PS51375">
    <property type="entry name" value="PPR"/>
    <property type="match status" value="6"/>
</dbReference>
<evidence type="ECO:0000313" key="4">
    <source>
        <dbReference type="Proteomes" id="UP000825935"/>
    </source>
</evidence>
<feature type="repeat" description="PPR" evidence="2">
    <location>
        <begin position="84"/>
        <end position="114"/>
    </location>
</feature>
<dbReference type="Pfam" id="PF12854">
    <property type="entry name" value="PPR_1"/>
    <property type="match status" value="1"/>
</dbReference>
<dbReference type="InterPro" id="IPR011990">
    <property type="entry name" value="TPR-like_helical_dom_sf"/>
</dbReference>
<name>A0A8T2S341_CERRI</name>
<proteinExistence type="predicted"/>
<dbReference type="NCBIfam" id="TIGR00756">
    <property type="entry name" value="PPR"/>
    <property type="match status" value="4"/>
</dbReference>
<dbReference type="FunFam" id="1.25.40.10:FF:000442">
    <property type="entry name" value="Pentatricopeptide repeat-containing protein At3g49710"/>
    <property type="match status" value="1"/>
</dbReference>
<dbReference type="GO" id="GO:0009451">
    <property type="term" value="P:RNA modification"/>
    <property type="evidence" value="ECO:0007669"/>
    <property type="project" value="InterPro"/>
</dbReference>
<feature type="repeat" description="PPR" evidence="2">
    <location>
        <begin position="313"/>
        <end position="347"/>
    </location>
</feature>
<sequence length="572" mass="63817">MQTAISSNLDNLFLKPGIVTSITAALRHSSKTRSLSDGRLLHAYIYSCGLDTYTYVGNCLIEMYADCSSLRDALHVFSCLSNPNIYSWNILVKAYCKNGSLSEGFHVFSSMPVKDSVSWNTVISALAQNGYSDQALGLFQQMLEEKFLPNNFSFTSALDACIGCADVEQVRGIHGSLVNFGYDHDILVNTALLSAYGKCRMLHDAVSVFISSSNRDIVCWNAIISVFSQMKKTREALYSFQWMLQNDFMPNAISFICVLESCGFEEGQIVHYYVLESSHDQDIEVCTALLGMYGSSGSLRDAMRVFQKMTQRTTVSWNAMIAMLIHNNHGMDALNMYRSMRMEGFEPDKATYTSIINACACQALLSEGHNVHTDVIYGQHEQDTCLCNALVSLYGECGYLHDACRIFERIPQKDGISWTAIINASVQNSHHERALNLFHAMQVEGFKPDNIVFVSILTSCARSGLVEEGKRVFISLSWDHEVCISGEHYVCLVYLLGWAGQLDAAEEVIHYMPTENRGTAWLSLLSSCKLHEDIECARKAAAICRQLIPENVAPYVLLSNMVAADELFTDLE</sequence>
<dbReference type="InterPro" id="IPR002885">
    <property type="entry name" value="PPR_rpt"/>
</dbReference>
<dbReference type="AlphaFoldDB" id="A0A8T2S341"/>
<gene>
    <name evidence="3" type="ORF">KP509_22G004400</name>
</gene>
<dbReference type="FunFam" id="1.25.40.10:FF:000073">
    <property type="entry name" value="Pentatricopeptide repeat-containing protein chloroplastic"/>
    <property type="match status" value="1"/>
</dbReference>
<accession>A0A8T2S341</accession>
<dbReference type="PANTHER" id="PTHR47926:SF533">
    <property type="entry name" value="DYW DOMAIN-CONTAINING PROTEIN"/>
    <property type="match status" value="1"/>
</dbReference>
<dbReference type="OMA" id="CGEVNIA"/>
<dbReference type="Pfam" id="PF13041">
    <property type="entry name" value="PPR_2"/>
    <property type="match status" value="4"/>
</dbReference>
<dbReference type="InterPro" id="IPR046960">
    <property type="entry name" value="PPR_At4g14850-like_plant"/>
</dbReference>
<feature type="repeat" description="PPR" evidence="2">
    <location>
        <begin position="282"/>
        <end position="312"/>
    </location>
</feature>
<dbReference type="OrthoDB" id="185373at2759"/>
<dbReference type="Pfam" id="PF01535">
    <property type="entry name" value="PPR"/>
    <property type="match status" value="3"/>
</dbReference>
<evidence type="ECO:0000313" key="3">
    <source>
        <dbReference type="EMBL" id="KAH7306268.1"/>
    </source>
</evidence>